<keyword evidence="2" id="KW-1185">Reference proteome</keyword>
<reference evidence="1 2" key="1">
    <citation type="journal article" date="2019" name="Nat. Ecol. Evol.">
        <title>Megaphylogeny resolves global patterns of mushroom evolution.</title>
        <authorList>
            <person name="Varga T."/>
            <person name="Krizsan K."/>
            <person name="Foldi C."/>
            <person name="Dima B."/>
            <person name="Sanchez-Garcia M."/>
            <person name="Sanchez-Ramirez S."/>
            <person name="Szollosi G.J."/>
            <person name="Szarkandi J.G."/>
            <person name="Papp V."/>
            <person name="Albert L."/>
            <person name="Andreopoulos W."/>
            <person name="Angelini C."/>
            <person name="Antonin V."/>
            <person name="Barry K.W."/>
            <person name="Bougher N.L."/>
            <person name="Buchanan P."/>
            <person name="Buyck B."/>
            <person name="Bense V."/>
            <person name="Catcheside P."/>
            <person name="Chovatia M."/>
            <person name="Cooper J."/>
            <person name="Damon W."/>
            <person name="Desjardin D."/>
            <person name="Finy P."/>
            <person name="Geml J."/>
            <person name="Haridas S."/>
            <person name="Hughes K."/>
            <person name="Justo A."/>
            <person name="Karasinski D."/>
            <person name="Kautmanova I."/>
            <person name="Kiss B."/>
            <person name="Kocsube S."/>
            <person name="Kotiranta H."/>
            <person name="LaButti K.M."/>
            <person name="Lechner B.E."/>
            <person name="Liimatainen K."/>
            <person name="Lipzen A."/>
            <person name="Lukacs Z."/>
            <person name="Mihaltcheva S."/>
            <person name="Morgado L.N."/>
            <person name="Niskanen T."/>
            <person name="Noordeloos M.E."/>
            <person name="Ohm R.A."/>
            <person name="Ortiz-Santana B."/>
            <person name="Ovrebo C."/>
            <person name="Racz N."/>
            <person name="Riley R."/>
            <person name="Savchenko A."/>
            <person name="Shiryaev A."/>
            <person name="Soop K."/>
            <person name="Spirin V."/>
            <person name="Szebenyi C."/>
            <person name="Tomsovsky M."/>
            <person name="Tulloss R.E."/>
            <person name="Uehling J."/>
            <person name="Grigoriev I.V."/>
            <person name="Vagvolgyi C."/>
            <person name="Papp T."/>
            <person name="Martin F.M."/>
            <person name="Miettinen O."/>
            <person name="Hibbett D.S."/>
            <person name="Nagy L.G."/>
        </authorList>
    </citation>
    <scope>NUCLEOTIDE SEQUENCE [LARGE SCALE GENOMIC DNA]</scope>
    <source>
        <strain evidence="1 2">CBS 121175</strain>
    </source>
</reference>
<proteinExistence type="predicted"/>
<evidence type="ECO:0000313" key="2">
    <source>
        <dbReference type="Proteomes" id="UP000307440"/>
    </source>
</evidence>
<dbReference type="EMBL" id="ML210188">
    <property type="protein sequence ID" value="TFK25318.1"/>
    <property type="molecule type" value="Genomic_DNA"/>
</dbReference>
<dbReference type="STRING" id="230819.A0A5C3LAM9"/>
<sequence length="419" mass="48302">MPHDLHDNQQLSKQSYTVQYKNEDVKFNVWTRPIWAWVKELLQDRATISQFEWNAQQVYRKNSDGTTTRMFTEPWTADSWWETQSKLPKGGVPFCIILYADKTRLSSFGTKKGYPVYVQCGNLPAEVWNGKGIAGGQLVGWLPVVPEDADKMGTQWFADFKRVVWHEGFENILESIVEYSKTGYFFQCGDHVKCRVFPIVMILSADYEEQCVMATIRGTNSKCPCPICLVPGSELNELSKMYPLRTTEEIKMVYEEVQTCRTLKAKNEILIKVGLQDIENVFWKIGYTNVYEIILWDRLHAYHLGLFGDHLLAGIEIDGATHLFAIVVPCDENPATIDSTADRILDKHLQLTRVRMWRGQNMATAMSIHAIVWGAVLVQDPTCPYNDEYVVMDVLNPDFWLCHKKLVLQKKLRFTRLPI</sequence>
<accession>A0A5C3LAM9</accession>
<gene>
    <name evidence="1" type="ORF">FA15DRAFT_703863</name>
</gene>
<name>A0A5C3LAM9_COPMA</name>
<evidence type="ECO:0000313" key="1">
    <source>
        <dbReference type="EMBL" id="TFK25318.1"/>
    </source>
</evidence>
<dbReference type="InterPro" id="IPR041078">
    <property type="entry name" value="Plavaka"/>
</dbReference>
<organism evidence="1 2">
    <name type="scientific">Coprinopsis marcescibilis</name>
    <name type="common">Agaric fungus</name>
    <name type="synonym">Psathyrella marcescibilis</name>
    <dbReference type="NCBI Taxonomy" id="230819"/>
    <lineage>
        <taxon>Eukaryota</taxon>
        <taxon>Fungi</taxon>
        <taxon>Dikarya</taxon>
        <taxon>Basidiomycota</taxon>
        <taxon>Agaricomycotina</taxon>
        <taxon>Agaricomycetes</taxon>
        <taxon>Agaricomycetidae</taxon>
        <taxon>Agaricales</taxon>
        <taxon>Agaricineae</taxon>
        <taxon>Psathyrellaceae</taxon>
        <taxon>Coprinopsis</taxon>
    </lineage>
</organism>
<dbReference type="Proteomes" id="UP000307440">
    <property type="component" value="Unassembled WGS sequence"/>
</dbReference>
<dbReference type="OrthoDB" id="3239511at2759"/>
<protein>
    <submittedName>
        <fullName evidence="1">Uncharacterized protein</fullName>
    </submittedName>
</protein>
<dbReference type="Pfam" id="PF18759">
    <property type="entry name" value="Plavaka"/>
    <property type="match status" value="1"/>
</dbReference>
<dbReference type="AlphaFoldDB" id="A0A5C3LAM9"/>